<name>A0A1Q8Q9N5_9BACI</name>
<keyword evidence="6" id="KW-0347">Helicase</keyword>
<dbReference type="PROSITE" id="PS51192">
    <property type="entry name" value="HELICASE_ATP_BIND_1"/>
    <property type="match status" value="1"/>
</dbReference>
<dbReference type="Gene3D" id="3.40.50.300">
    <property type="entry name" value="P-loop containing nucleotide triphosphate hydrolases"/>
    <property type="match status" value="2"/>
</dbReference>
<dbReference type="CDD" id="cd18785">
    <property type="entry name" value="SF2_C"/>
    <property type="match status" value="1"/>
</dbReference>
<dbReference type="STRING" id="1714264.BTO30_01125"/>
<keyword evidence="1" id="KW-0547">Nucleotide-binding</keyword>
<dbReference type="InterPro" id="IPR027417">
    <property type="entry name" value="P-loop_NTPase"/>
</dbReference>
<feature type="domain" description="Helicase ATP-binding" evidence="4">
    <location>
        <begin position="119"/>
        <end position="271"/>
    </location>
</feature>
<keyword evidence="2" id="KW-0067">ATP-binding</keyword>
<dbReference type="GO" id="GO:0005524">
    <property type="term" value="F:ATP binding"/>
    <property type="evidence" value="ECO:0007669"/>
    <property type="project" value="UniProtKB-KW"/>
</dbReference>
<reference evidence="6 7" key="1">
    <citation type="submission" date="2016-12" db="EMBL/GenBank/DDBJ databases">
        <title>Domibacillus antri genome sequencing.</title>
        <authorList>
            <person name="Verma A."/>
            <person name="Krishnamurthi S."/>
        </authorList>
    </citation>
    <scope>NUCLEOTIDE SEQUENCE [LARGE SCALE GENOMIC DNA]</scope>
    <source>
        <strain evidence="6 7">XD80</strain>
    </source>
</reference>
<dbReference type="GO" id="GO:0006270">
    <property type="term" value="P:DNA replication initiation"/>
    <property type="evidence" value="ECO:0007669"/>
    <property type="project" value="TreeGrafter"/>
</dbReference>
<dbReference type="EMBL" id="MSDU01000003">
    <property type="protein sequence ID" value="OLN24050.1"/>
    <property type="molecule type" value="Genomic_DNA"/>
</dbReference>
<dbReference type="AlphaFoldDB" id="A0A1Q8Q9N5"/>
<dbReference type="GO" id="GO:0016787">
    <property type="term" value="F:hydrolase activity"/>
    <property type="evidence" value="ECO:0007669"/>
    <property type="project" value="InterPro"/>
</dbReference>
<evidence type="ECO:0000313" key="7">
    <source>
        <dbReference type="Proteomes" id="UP000185568"/>
    </source>
</evidence>
<dbReference type="Pfam" id="PF00271">
    <property type="entry name" value="Helicase_C"/>
    <property type="match status" value="1"/>
</dbReference>
<accession>A0A1Q8Q9N5</accession>
<dbReference type="GO" id="GO:0003677">
    <property type="term" value="F:DNA binding"/>
    <property type="evidence" value="ECO:0007669"/>
    <property type="project" value="UniProtKB-KW"/>
</dbReference>
<dbReference type="SMART" id="SM00490">
    <property type="entry name" value="HELICc"/>
    <property type="match status" value="1"/>
</dbReference>
<dbReference type="InterPro" id="IPR014001">
    <property type="entry name" value="Helicase_ATP-bd"/>
</dbReference>
<evidence type="ECO:0000313" key="6">
    <source>
        <dbReference type="EMBL" id="OLN24050.1"/>
    </source>
</evidence>
<keyword evidence="7" id="KW-1185">Reference proteome</keyword>
<dbReference type="Proteomes" id="UP000185568">
    <property type="component" value="Unassembled WGS sequence"/>
</dbReference>
<evidence type="ECO:0000256" key="1">
    <source>
        <dbReference type="ARBA" id="ARBA00022741"/>
    </source>
</evidence>
<evidence type="ECO:0000256" key="3">
    <source>
        <dbReference type="ARBA" id="ARBA00023125"/>
    </source>
</evidence>
<evidence type="ECO:0000256" key="2">
    <source>
        <dbReference type="ARBA" id="ARBA00022840"/>
    </source>
</evidence>
<dbReference type="InterPro" id="IPR001650">
    <property type="entry name" value="Helicase_C-like"/>
</dbReference>
<dbReference type="PROSITE" id="PS51194">
    <property type="entry name" value="HELICASE_CTER"/>
    <property type="match status" value="1"/>
</dbReference>
<dbReference type="InterPro" id="IPR006935">
    <property type="entry name" value="Helicase/UvrB_N"/>
</dbReference>
<organism evidence="6 7">
    <name type="scientific">Domibacillus antri</name>
    <dbReference type="NCBI Taxonomy" id="1714264"/>
    <lineage>
        <taxon>Bacteria</taxon>
        <taxon>Bacillati</taxon>
        <taxon>Bacillota</taxon>
        <taxon>Bacilli</taxon>
        <taxon>Bacillales</taxon>
        <taxon>Bacillaceae</taxon>
        <taxon>Domibacillus</taxon>
    </lineage>
</organism>
<dbReference type="Pfam" id="PF04851">
    <property type="entry name" value="ResIII"/>
    <property type="match status" value="1"/>
</dbReference>
<dbReference type="GO" id="GO:0043138">
    <property type="term" value="F:3'-5' DNA helicase activity"/>
    <property type="evidence" value="ECO:0007669"/>
    <property type="project" value="TreeGrafter"/>
</dbReference>
<dbReference type="SUPFAM" id="SSF52540">
    <property type="entry name" value="P-loop containing nucleoside triphosphate hydrolases"/>
    <property type="match status" value="1"/>
</dbReference>
<dbReference type="GO" id="GO:0006310">
    <property type="term" value="P:DNA recombination"/>
    <property type="evidence" value="ECO:0007669"/>
    <property type="project" value="TreeGrafter"/>
</dbReference>
<evidence type="ECO:0000259" key="5">
    <source>
        <dbReference type="PROSITE" id="PS51194"/>
    </source>
</evidence>
<dbReference type="PANTHER" id="PTHR30580:SF1">
    <property type="entry name" value="COMF OPERON PROTEIN 1"/>
    <property type="match status" value="1"/>
</dbReference>
<evidence type="ECO:0000259" key="4">
    <source>
        <dbReference type="PROSITE" id="PS51192"/>
    </source>
</evidence>
<comment type="caution">
    <text evidence="6">The sequence shown here is derived from an EMBL/GenBank/DDBJ whole genome shotgun (WGS) entry which is preliminary data.</text>
</comment>
<dbReference type="SMART" id="SM00487">
    <property type="entry name" value="DEXDc"/>
    <property type="match status" value="1"/>
</dbReference>
<proteinExistence type="predicted"/>
<gene>
    <name evidence="6" type="ORF">BTO30_01125</name>
</gene>
<keyword evidence="3" id="KW-0238">DNA-binding</keyword>
<dbReference type="GO" id="GO:0006302">
    <property type="term" value="P:double-strand break repair"/>
    <property type="evidence" value="ECO:0007669"/>
    <property type="project" value="TreeGrafter"/>
</dbReference>
<keyword evidence="6" id="KW-0378">Hydrolase</keyword>
<dbReference type="PANTHER" id="PTHR30580">
    <property type="entry name" value="PRIMOSOMAL PROTEIN N"/>
    <property type="match status" value="1"/>
</dbReference>
<sequence>MKGSVILMNAYFAGRELIDEEIPTLPDEHIATRPAIHMDNGQPRCRRCNNTTNFSSHHCARCSQLCLYCRHCIQMGKISSCTILYRWIGPPPKHPENAGTMHWTGTLSDGQRIASSNVERAIVHLNEHLVWAVAGAGKTEVLFHGISSALAAGKRVCIAAPRADVVRELAPRLAGVFPDTPPAALYGGSPNLHTYSPLVITTTHQLYRFYHAFNVMIVDEVDAFPYTFNSSLQFAVQKARKPDSALIYLTATPNTDWQAEVKSGKREATIIPARYHRHPLPMPKTKWCGNWKKSLLPSAVHSWVKTKLDAGSRLLLFYPHIDTMEKALPLFKEIDPRIESVHAADPLRKEKVEAMRRREIPALLSTTILERGVTFPGIDVAVIGAEDAVFTESALVQIAGRAGRSAGWPTGDIVFFHYGKTNAMMKAIRQIKEMNRLGIERGLIDG</sequence>
<protein>
    <submittedName>
        <fullName evidence="6">DNA/RNA helicase</fullName>
    </submittedName>
</protein>
<feature type="domain" description="Helicase C-terminal" evidence="5">
    <location>
        <begin position="303"/>
        <end position="446"/>
    </location>
</feature>